<dbReference type="PANTHER" id="PTHR13348:SF0">
    <property type="entry name" value="RIBONUCLEASE P PROTEIN SUBUNIT P29"/>
    <property type="match status" value="1"/>
</dbReference>
<organism evidence="5 6">
    <name type="scientific">Diplogelasinospora grovesii</name>
    <dbReference type="NCBI Taxonomy" id="303347"/>
    <lineage>
        <taxon>Eukaryota</taxon>
        <taxon>Fungi</taxon>
        <taxon>Dikarya</taxon>
        <taxon>Ascomycota</taxon>
        <taxon>Pezizomycotina</taxon>
        <taxon>Sordariomycetes</taxon>
        <taxon>Sordariomycetidae</taxon>
        <taxon>Sordariales</taxon>
        <taxon>Diplogelasinosporaceae</taxon>
        <taxon>Diplogelasinospora</taxon>
    </lineage>
</organism>
<proteinExistence type="inferred from homology"/>
<dbReference type="GO" id="GO:0006364">
    <property type="term" value="P:rRNA processing"/>
    <property type="evidence" value="ECO:0007669"/>
    <property type="project" value="TreeGrafter"/>
</dbReference>
<dbReference type="InterPro" id="IPR023534">
    <property type="entry name" value="Rof/RNase_P-like"/>
</dbReference>
<name>A0AAN6RZI6_9PEZI</name>
<dbReference type="SUPFAM" id="SSF101744">
    <property type="entry name" value="Rof/RNase P subunit-like"/>
    <property type="match status" value="1"/>
</dbReference>
<comment type="similarity">
    <text evidence="2">Belongs to the eukaryotic/archaeal RNase P protein component 1 family.</text>
</comment>
<dbReference type="SMART" id="SM00538">
    <property type="entry name" value="POP4"/>
    <property type="match status" value="1"/>
</dbReference>
<dbReference type="GO" id="GO:0000172">
    <property type="term" value="C:ribonuclease MRP complex"/>
    <property type="evidence" value="ECO:0007669"/>
    <property type="project" value="InterPro"/>
</dbReference>
<dbReference type="InterPro" id="IPR016848">
    <property type="entry name" value="RNase_P/MRP_Rpp29-subunit"/>
</dbReference>
<keyword evidence="3" id="KW-0539">Nucleus</keyword>
<dbReference type="PANTHER" id="PTHR13348">
    <property type="entry name" value="RIBONUCLEASE P SUBUNIT P29"/>
    <property type="match status" value="1"/>
</dbReference>
<evidence type="ECO:0000313" key="5">
    <source>
        <dbReference type="EMBL" id="KAK3935657.1"/>
    </source>
</evidence>
<dbReference type="FunFam" id="2.30.30.210:FF:000005">
    <property type="entry name" value="Ribonuclease P protein subunit"/>
    <property type="match status" value="1"/>
</dbReference>
<feature type="region of interest" description="Disordered" evidence="4">
    <location>
        <begin position="33"/>
        <end position="73"/>
    </location>
</feature>
<comment type="caution">
    <text evidence="5">The sequence shown here is derived from an EMBL/GenBank/DDBJ whole genome shotgun (WGS) entry which is preliminary data.</text>
</comment>
<protein>
    <recommendedName>
        <fullName evidence="3">Ribonuclease P protein subunit</fullName>
    </recommendedName>
</protein>
<dbReference type="EMBL" id="MU853913">
    <property type="protein sequence ID" value="KAK3935657.1"/>
    <property type="molecule type" value="Genomic_DNA"/>
</dbReference>
<comment type="subcellular location">
    <subcellularLocation>
        <location evidence="1">Nucleus</location>
    </subcellularLocation>
</comment>
<dbReference type="InterPro" id="IPR036980">
    <property type="entry name" value="RNase_P/MRP_Rpp29_sf"/>
</dbReference>
<evidence type="ECO:0000256" key="1">
    <source>
        <dbReference type="ARBA" id="ARBA00004123"/>
    </source>
</evidence>
<dbReference type="Proteomes" id="UP001303473">
    <property type="component" value="Unassembled WGS sequence"/>
</dbReference>
<feature type="compositionally biased region" description="Basic residues" evidence="4">
    <location>
        <begin position="54"/>
        <end position="71"/>
    </location>
</feature>
<gene>
    <name evidence="5" type="ORF">QBC46DRAFT_421793</name>
</gene>
<dbReference type="PIRSF" id="PIRSF027081">
    <property type="entry name" value="RNase_P/MRP_p29_subunit"/>
    <property type="match status" value="1"/>
</dbReference>
<evidence type="ECO:0000256" key="4">
    <source>
        <dbReference type="SAM" id="MobiDB-lite"/>
    </source>
</evidence>
<evidence type="ECO:0000256" key="3">
    <source>
        <dbReference type="PIRNR" id="PIRNR027081"/>
    </source>
</evidence>
<dbReference type="Gene3D" id="2.30.30.210">
    <property type="entry name" value="Ribonuclease P/MRP, subunit p29"/>
    <property type="match status" value="1"/>
</dbReference>
<dbReference type="InterPro" id="IPR002730">
    <property type="entry name" value="Rpp29/RNP1"/>
</dbReference>
<dbReference type="GO" id="GO:0005634">
    <property type="term" value="C:nucleus"/>
    <property type="evidence" value="ECO:0007669"/>
    <property type="project" value="UniProtKB-SubCell"/>
</dbReference>
<dbReference type="GO" id="GO:0001682">
    <property type="term" value="P:tRNA 5'-leader removal"/>
    <property type="evidence" value="ECO:0007669"/>
    <property type="project" value="InterPro"/>
</dbReference>
<sequence>MDKKQKQKEQGIAQVLLARAHSPDEANRIYTEKIQQRPLFLAPSSPPPADARERRRRERQKKKDLRKKALKPKPLSAKQRRKLGVYEVPKQGQKYATFEPLHNLWVGYIREILGNEIYTGGEGSAAKLSSADFHGAEVEVVRSGCVSRVGIKGIVIKDSKFAFEIITRKNQLKLVPKEGTIFRVELPAPTPEKAADQDQDQEMKDVATEVKDVEEEPPKMVFEIHGDQFMYRSSDRATKKFKAHFLRKL</sequence>
<evidence type="ECO:0000256" key="2">
    <source>
        <dbReference type="ARBA" id="ARBA00006181"/>
    </source>
</evidence>
<dbReference type="GO" id="GO:0030677">
    <property type="term" value="C:ribonuclease P complex"/>
    <property type="evidence" value="ECO:0007669"/>
    <property type="project" value="InterPro"/>
</dbReference>
<reference evidence="6" key="1">
    <citation type="journal article" date="2023" name="Mol. Phylogenet. Evol.">
        <title>Genome-scale phylogeny and comparative genomics of the fungal order Sordariales.</title>
        <authorList>
            <person name="Hensen N."/>
            <person name="Bonometti L."/>
            <person name="Westerberg I."/>
            <person name="Brannstrom I.O."/>
            <person name="Guillou S."/>
            <person name="Cros-Aarteil S."/>
            <person name="Calhoun S."/>
            <person name="Haridas S."/>
            <person name="Kuo A."/>
            <person name="Mondo S."/>
            <person name="Pangilinan J."/>
            <person name="Riley R."/>
            <person name="LaButti K."/>
            <person name="Andreopoulos B."/>
            <person name="Lipzen A."/>
            <person name="Chen C."/>
            <person name="Yan M."/>
            <person name="Daum C."/>
            <person name="Ng V."/>
            <person name="Clum A."/>
            <person name="Steindorff A."/>
            <person name="Ohm R.A."/>
            <person name="Martin F."/>
            <person name="Silar P."/>
            <person name="Natvig D.O."/>
            <person name="Lalanne C."/>
            <person name="Gautier V."/>
            <person name="Ament-Velasquez S.L."/>
            <person name="Kruys A."/>
            <person name="Hutchinson M.I."/>
            <person name="Powell A.J."/>
            <person name="Barry K."/>
            <person name="Miller A.N."/>
            <person name="Grigoriev I.V."/>
            <person name="Debuchy R."/>
            <person name="Gladieux P."/>
            <person name="Hiltunen Thoren M."/>
            <person name="Johannesson H."/>
        </authorList>
    </citation>
    <scope>NUCLEOTIDE SEQUENCE [LARGE SCALE GENOMIC DNA]</scope>
    <source>
        <strain evidence="6">CBS 340.73</strain>
    </source>
</reference>
<dbReference type="Pfam" id="PF01868">
    <property type="entry name" value="RNase_P-MRP_p29"/>
    <property type="match status" value="1"/>
</dbReference>
<dbReference type="GO" id="GO:0033204">
    <property type="term" value="F:ribonuclease P RNA binding"/>
    <property type="evidence" value="ECO:0007669"/>
    <property type="project" value="InterPro"/>
</dbReference>
<dbReference type="AlphaFoldDB" id="A0AAN6RZI6"/>
<evidence type="ECO:0000313" key="6">
    <source>
        <dbReference type="Proteomes" id="UP001303473"/>
    </source>
</evidence>
<keyword evidence="6" id="KW-1185">Reference proteome</keyword>
<accession>A0AAN6RZI6</accession>
<keyword evidence="3" id="KW-0819">tRNA processing</keyword>